<evidence type="ECO:0000259" key="2">
    <source>
        <dbReference type="PROSITE" id="PS50275"/>
    </source>
</evidence>
<accession>A0A9D4ZBQ8</accession>
<keyword evidence="1" id="KW-0812">Transmembrane</keyword>
<dbReference type="GO" id="GO:0005783">
    <property type="term" value="C:endoplasmic reticulum"/>
    <property type="evidence" value="ECO:0007669"/>
    <property type="project" value="TreeGrafter"/>
</dbReference>
<organism evidence="3 4">
    <name type="scientific">Adiantum capillus-veneris</name>
    <name type="common">Maidenhair fern</name>
    <dbReference type="NCBI Taxonomy" id="13818"/>
    <lineage>
        <taxon>Eukaryota</taxon>
        <taxon>Viridiplantae</taxon>
        <taxon>Streptophyta</taxon>
        <taxon>Embryophyta</taxon>
        <taxon>Tracheophyta</taxon>
        <taxon>Polypodiopsida</taxon>
        <taxon>Polypodiidae</taxon>
        <taxon>Polypodiales</taxon>
        <taxon>Pteridineae</taxon>
        <taxon>Pteridaceae</taxon>
        <taxon>Vittarioideae</taxon>
        <taxon>Adiantum</taxon>
    </lineage>
</organism>
<evidence type="ECO:0000256" key="1">
    <source>
        <dbReference type="SAM" id="Phobius"/>
    </source>
</evidence>
<dbReference type="PROSITE" id="PS50275">
    <property type="entry name" value="SAC"/>
    <property type="match status" value="1"/>
</dbReference>
<dbReference type="PANTHER" id="PTHR45662:SF2">
    <property type="entry name" value="PHOSPHATIDYLINOSITOL-3-PHOSPHATASE SAC1"/>
    <property type="match status" value="1"/>
</dbReference>
<dbReference type="Pfam" id="PF02383">
    <property type="entry name" value="Syja_N"/>
    <property type="match status" value="1"/>
</dbReference>
<protein>
    <recommendedName>
        <fullName evidence="2">SAC domain-containing protein</fullName>
    </recommendedName>
</protein>
<proteinExistence type="predicted"/>
<keyword evidence="1" id="KW-0472">Membrane</keyword>
<dbReference type="EMBL" id="JABFUD020000015">
    <property type="protein sequence ID" value="KAI5069219.1"/>
    <property type="molecule type" value="Genomic_DNA"/>
</dbReference>
<dbReference type="OrthoDB" id="405996at2759"/>
<dbReference type="GO" id="GO:0046856">
    <property type="term" value="P:phosphatidylinositol dephosphorylation"/>
    <property type="evidence" value="ECO:0007669"/>
    <property type="project" value="TreeGrafter"/>
</dbReference>
<reference evidence="3" key="1">
    <citation type="submission" date="2021-01" db="EMBL/GenBank/DDBJ databases">
        <title>Adiantum capillus-veneris genome.</title>
        <authorList>
            <person name="Fang Y."/>
            <person name="Liao Q."/>
        </authorList>
    </citation>
    <scope>NUCLEOTIDE SEQUENCE</scope>
    <source>
        <strain evidence="3">H3</strain>
        <tissue evidence="3">Leaf</tissue>
    </source>
</reference>
<keyword evidence="4" id="KW-1185">Reference proteome</keyword>
<name>A0A9D4ZBQ8_ADICA</name>
<dbReference type="GO" id="GO:0043812">
    <property type="term" value="F:phosphatidylinositol-4-phosphate phosphatase activity"/>
    <property type="evidence" value="ECO:0007669"/>
    <property type="project" value="TreeGrafter"/>
</dbReference>
<feature type="transmembrane region" description="Helical" evidence="1">
    <location>
        <begin position="91"/>
        <end position="110"/>
    </location>
</feature>
<dbReference type="Proteomes" id="UP000886520">
    <property type="component" value="Chromosome 15"/>
</dbReference>
<evidence type="ECO:0000313" key="4">
    <source>
        <dbReference type="Proteomes" id="UP000886520"/>
    </source>
</evidence>
<dbReference type="AlphaFoldDB" id="A0A9D4ZBQ8"/>
<keyword evidence="1" id="KW-1133">Transmembrane helix</keyword>
<feature type="domain" description="SAC" evidence="2">
    <location>
        <begin position="157"/>
        <end position="228"/>
    </location>
</feature>
<sequence>MEDVLGAASKLNSDGNFCPPRTEAEQELISSGYSPGLCSQMRLLEYDDHFIIEPTDSKVYPFLVISRSEGKLQLLDVMPQLNGQQLLRSSTIYGVLGVLTLLAGSYVLVITERLHAGTYKEKAVYLVQSMQFLFCNSSLGTLTPQEKKDEAHFVSLLRTVERTPGLFFSYDTDLTLSLQRANSFIEVRRSQPLWKQADPRFLWNHYISEDLIENKVHAAFTAFIFCLVASVSEGQVSQSLKLVQATSMRCNHRYCILRCGWTLKEVDVIVDTVS</sequence>
<gene>
    <name evidence="3" type="ORF">GOP47_0015520</name>
</gene>
<comment type="caution">
    <text evidence="3">The sequence shown here is derived from an EMBL/GenBank/DDBJ whole genome shotgun (WGS) entry which is preliminary data.</text>
</comment>
<dbReference type="PANTHER" id="PTHR45662">
    <property type="entry name" value="PHOSPHATIDYLINOSITIDE PHOSPHATASE SAC1"/>
    <property type="match status" value="1"/>
</dbReference>
<dbReference type="InterPro" id="IPR002013">
    <property type="entry name" value="SAC_dom"/>
</dbReference>
<evidence type="ECO:0000313" key="3">
    <source>
        <dbReference type="EMBL" id="KAI5069219.1"/>
    </source>
</evidence>